<dbReference type="EMBL" id="JAAXYO010000066">
    <property type="protein sequence ID" value="MBU2787779.1"/>
    <property type="molecule type" value="Genomic_DNA"/>
</dbReference>
<proteinExistence type="predicted"/>
<dbReference type="RefSeq" id="WP_215873084.1">
    <property type="nucleotide sequence ID" value="NZ_JAAXYO010000066.1"/>
</dbReference>
<sequence length="131" mass="14198">MNHHYCPLCYAEIPIGSQICPACGRDIEAWERNTPYFDRLVWALRNPHSEVRMGAILSLQNQGRAEAAVPLAECALQSDVDVVQGLAVVEAITRLPNGAEKLQALSLLEKHPAHSVREAAQSTQNKGGSAG</sequence>
<dbReference type="SUPFAM" id="SSF48371">
    <property type="entry name" value="ARM repeat"/>
    <property type="match status" value="1"/>
</dbReference>
<evidence type="ECO:0000313" key="1">
    <source>
        <dbReference type="EMBL" id="MBU2787779.1"/>
    </source>
</evidence>
<dbReference type="Gene3D" id="1.25.10.10">
    <property type="entry name" value="Leucine-rich Repeat Variant"/>
    <property type="match status" value="1"/>
</dbReference>
<dbReference type="InterPro" id="IPR011989">
    <property type="entry name" value="ARM-like"/>
</dbReference>
<dbReference type="InterPro" id="IPR016024">
    <property type="entry name" value="ARM-type_fold"/>
</dbReference>
<name>A0AAE2YPG8_9PROT</name>
<accession>A0AAE2YPG8</accession>
<organism evidence="1 2">
    <name type="scientific">Igneacidithiobacillus copahuensis</name>
    <dbReference type="NCBI Taxonomy" id="2724909"/>
    <lineage>
        <taxon>Bacteria</taxon>
        <taxon>Pseudomonadati</taxon>
        <taxon>Pseudomonadota</taxon>
        <taxon>Acidithiobacillia</taxon>
        <taxon>Acidithiobacillales</taxon>
        <taxon>Acidithiobacillaceae</taxon>
        <taxon>Igneacidithiobacillus</taxon>
    </lineage>
</organism>
<reference evidence="1" key="1">
    <citation type="journal article" date="2021" name="ISME J.">
        <title>Genomic evolution of the class Acidithiobacillia: deep-branching Proteobacteria living in extreme acidic conditions.</title>
        <authorList>
            <person name="Moya-Beltran A."/>
            <person name="Beard S."/>
            <person name="Rojas-Villalobos C."/>
            <person name="Issotta F."/>
            <person name="Gallardo Y."/>
            <person name="Ulloa R."/>
            <person name="Giaveno A."/>
            <person name="Degli Esposti M."/>
            <person name="Johnson D.B."/>
            <person name="Quatrini R."/>
        </authorList>
    </citation>
    <scope>NUCLEOTIDE SEQUENCE</scope>
    <source>
        <strain evidence="1">VAN18-1</strain>
    </source>
</reference>
<comment type="caution">
    <text evidence="1">The sequence shown here is derived from an EMBL/GenBank/DDBJ whole genome shotgun (WGS) entry which is preliminary data.</text>
</comment>
<keyword evidence="2" id="KW-1185">Reference proteome</keyword>
<protein>
    <submittedName>
        <fullName evidence="1">HEAT repeat domain-containing protein</fullName>
    </submittedName>
</protein>
<evidence type="ECO:0000313" key="2">
    <source>
        <dbReference type="Proteomes" id="UP001197378"/>
    </source>
</evidence>
<dbReference type="Pfam" id="PF13646">
    <property type="entry name" value="HEAT_2"/>
    <property type="match status" value="1"/>
</dbReference>
<dbReference type="Proteomes" id="UP001197378">
    <property type="component" value="Unassembled WGS sequence"/>
</dbReference>
<gene>
    <name evidence="1" type="ORF">HFQ13_06115</name>
</gene>
<dbReference type="AlphaFoldDB" id="A0AAE2YPG8"/>